<evidence type="ECO:0000256" key="2">
    <source>
        <dbReference type="SAM" id="Phobius"/>
    </source>
</evidence>
<sequence length="99" mass="11047">MFGLDRDTAIITAVIICVVASAYLYRELKKSQEEIGQVKSFIEREVEESQAYMNAAAAAQMMAPPMDQPTAKKIEVIEDEPVNVPEKRTTRSSEKNPAQ</sequence>
<proteinExistence type="predicted"/>
<accession>A0AAU7YNW6</accession>
<keyword evidence="2" id="KW-1133">Transmembrane helix</keyword>
<organism evidence="3">
    <name type="scientific">Micromonas commoda virus</name>
    <dbReference type="NCBI Taxonomy" id="3057169"/>
    <lineage>
        <taxon>Viruses</taxon>
        <taxon>Varidnaviria</taxon>
        <taxon>Bamfordvirae</taxon>
        <taxon>Nucleocytoviricota</taxon>
        <taxon>Megaviricetes</taxon>
        <taxon>Algavirales</taxon>
        <taxon>Phycodnaviridae</taxon>
    </lineage>
</organism>
<protein>
    <submittedName>
        <fullName evidence="3">Uncharacterized protein</fullName>
    </submittedName>
</protein>
<name>A0AAU7YNW6_9PHYC</name>
<keyword evidence="2" id="KW-0472">Membrane</keyword>
<feature type="transmembrane region" description="Helical" evidence="2">
    <location>
        <begin position="6"/>
        <end position="25"/>
    </location>
</feature>
<dbReference type="InterPro" id="IPR043924">
    <property type="entry name" value="DUF5775"/>
</dbReference>
<feature type="compositionally biased region" description="Basic and acidic residues" evidence="1">
    <location>
        <begin position="85"/>
        <end position="99"/>
    </location>
</feature>
<dbReference type="EMBL" id="PP911589">
    <property type="protein sequence ID" value="XCA47504.1"/>
    <property type="molecule type" value="Genomic_DNA"/>
</dbReference>
<keyword evidence="2" id="KW-0812">Transmembrane</keyword>
<evidence type="ECO:0000313" key="3">
    <source>
        <dbReference type="EMBL" id="XCA47504.1"/>
    </source>
</evidence>
<evidence type="ECO:0000256" key="1">
    <source>
        <dbReference type="SAM" id="MobiDB-lite"/>
    </source>
</evidence>
<dbReference type="Pfam" id="PF19084">
    <property type="entry name" value="DUF5775"/>
    <property type="match status" value="1"/>
</dbReference>
<feature type="region of interest" description="Disordered" evidence="1">
    <location>
        <begin position="75"/>
        <end position="99"/>
    </location>
</feature>
<reference evidence="3" key="1">
    <citation type="submission" date="2024-06" db="EMBL/GenBank/DDBJ databases">
        <title>Evidence of context-dependent and transient costs of resisting viral infection in isolates of the marine microalga Micromonas sp. (class Mamiellophyceae).</title>
        <authorList>
            <person name="Bedi de Silva A."/>
            <person name="Schvarcz C.R."/>
            <person name="Steward G.R."/>
            <person name="Edwards K.F."/>
        </authorList>
    </citation>
    <scope>NUCLEOTIDE SEQUENCE</scope>
    <source>
        <strain evidence="3">McV-KB2</strain>
    </source>
</reference>